<evidence type="ECO:0000313" key="2">
    <source>
        <dbReference type="Proteomes" id="UP000287300"/>
    </source>
</evidence>
<gene>
    <name evidence="1" type="ORF">NBRC3188_2702</name>
</gene>
<dbReference type="EMBL" id="BDES01000073">
    <property type="protein sequence ID" value="GCD54005.1"/>
    <property type="molecule type" value="Genomic_DNA"/>
</dbReference>
<name>A0A401WXJ5_ACEPA</name>
<sequence length="102" mass="11566">MIESSYIWEVGSFGIIWDKKAFTCTEQGSTCAETIAAFAMSNEGLALAMVYIDGVNRRRTGERLTKREDRDAQVRTLEHEARRIFALGRQKAHAAWLDRVGE</sequence>
<dbReference type="AlphaFoldDB" id="A0A401WXJ5"/>
<reference evidence="1 2" key="1">
    <citation type="submission" date="2016-06" db="EMBL/GenBank/DDBJ databases">
        <title>Acetobacter pasteurianus NBRC 3188 whole genome sequencing project.</title>
        <authorList>
            <person name="Matsutani M."/>
            <person name="Shiwa Y."/>
            <person name="Okamoto-Kainuma A."/>
            <person name="Ishikawa M."/>
            <person name="Koizumi Y."/>
            <person name="Yoshikawa H."/>
            <person name="Yakushi T."/>
            <person name="Matsushita K."/>
        </authorList>
    </citation>
    <scope>NUCLEOTIDE SEQUENCE [LARGE SCALE GENOMIC DNA]</scope>
    <source>
        <strain evidence="1 2">NBRC 3188</strain>
    </source>
</reference>
<evidence type="ECO:0000313" key="1">
    <source>
        <dbReference type="EMBL" id="GCD54005.1"/>
    </source>
</evidence>
<dbReference type="GeneID" id="66349969"/>
<organism evidence="1 2">
    <name type="scientific">Acetobacter pasteurianus NBRC 3188</name>
    <dbReference type="NCBI Taxonomy" id="1226663"/>
    <lineage>
        <taxon>Bacteria</taxon>
        <taxon>Pseudomonadati</taxon>
        <taxon>Pseudomonadota</taxon>
        <taxon>Alphaproteobacteria</taxon>
        <taxon>Acetobacterales</taxon>
        <taxon>Acetobacteraceae</taxon>
        <taxon>Acetobacter</taxon>
    </lineage>
</organism>
<accession>A0A401WXJ5</accession>
<dbReference type="RefSeq" id="WP_124296363.1">
    <property type="nucleotide sequence ID" value="NZ_BDES01000073.1"/>
</dbReference>
<proteinExistence type="predicted"/>
<dbReference type="Proteomes" id="UP000287300">
    <property type="component" value="Unassembled WGS sequence"/>
</dbReference>
<comment type="caution">
    <text evidence="1">The sequence shown here is derived from an EMBL/GenBank/DDBJ whole genome shotgun (WGS) entry which is preliminary data.</text>
</comment>
<protein>
    <submittedName>
        <fullName evidence="1">Uncharacterized protein</fullName>
    </submittedName>
</protein>